<feature type="region of interest" description="Disordered" evidence="1">
    <location>
        <begin position="1"/>
        <end position="40"/>
    </location>
</feature>
<name>K0R3G2_THAOC</name>
<accession>K0R3G2</accession>
<reference evidence="2 3" key="1">
    <citation type="journal article" date="2012" name="Genome Biol.">
        <title>Genome and low-iron response of an oceanic diatom adapted to chronic iron limitation.</title>
        <authorList>
            <person name="Lommer M."/>
            <person name="Specht M."/>
            <person name="Roy A.S."/>
            <person name="Kraemer L."/>
            <person name="Andreson R."/>
            <person name="Gutowska M.A."/>
            <person name="Wolf J."/>
            <person name="Bergner S.V."/>
            <person name="Schilhabel M.B."/>
            <person name="Klostermeier U.C."/>
            <person name="Beiko R.G."/>
            <person name="Rosenstiel P."/>
            <person name="Hippler M."/>
            <person name="Laroche J."/>
        </authorList>
    </citation>
    <scope>NUCLEOTIDE SEQUENCE [LARGE SCALE GENOMIC DNA]</scope>
    <source>
        <strain evidence="2 3">CCMP1005</strain>
    </source>
</reference>
<organism evidence="2 3">
    <name type="scientific">Thalassiosira oceanica</name>
    <name type="common">Marine diatom</name>
    <dbReference type="NCBI Taxonomy" id="159749"/>
    <lineage>
        <taxon>Eukaryota</taxon>
        <taxon>Sar</taxon>
        <taxon>Stramenopiles</taxon>
        <taxon>Ochrophyta</taxon>
        <taxon>Bacillariophyta</taxon>
        <taxon>Coscinodiscophyceae</taxon>
        <taxon>Thalassiosirophycidae</taxon>
        <taxon>Thalassiosirales</taxon>
        <taxon>Thalassiosiraceae</taxon>
        <taxon>Thalassiosira</taxon>
    </lineage>
</organism>
<keyword evidence="3" id="KW-1185">Reference proteome</keyword>
<comment type="caution">
    <text evidence="2">The sequence shown here is derived from an EMBL/GenBank/DDBJ whole genome shotgun (WGS) entry which is preliminary data.</text>
</comment>
<dbReference type="Proteomes" id="UP000266841">
    <property type="component" value="Unassembled WGS sequence"/>
</dbReference>
<dbReference type="InterPro" id="IPR015421">
    <property type="entry name" value="PyrdxlP-dep_Trfase_major"/>
</dbReference>
<feature type="compositionally biased region" description="Polar residues" evidence="1">
    <location>
        <begin position="91"/>
        <end position="101"/>
    </location>
</feature>
<dbReference type="AlphaFoldDB" id="K0R3G2"/>
<feature type="compositionally biased region" description="Basic and acidic residues" evidence="1">
    <location>
        <begin position="1"/>
        <end position="17"/>
    </location>
</feature>
<evidence type="ECO:0000313" key="3">
    <source>
        <dbReference type="Proteomes" id="UP000266841"/>
    </source>
</evidence>
<evidence type="ECO:0008006" key="4">
    <source>
        <dbReference type="Google" id="ProtNLM"/>
    </source>
</evidence>
<feature type="non-terminal residue" evidence="2">
    <location>
        <position position="101"/>
    </location>
</feature>
<protein>
    <recommendedName>
        <fullName evidence="4">Aminotransferase class I/classII domain-containing protein</fullName>
    </recommendedName>
</protein>
<dbReference type="OrthoDB" id="10593262at2759"/>
<evidence type="ECO:0000313" key="2">
    <source>
        <dbReference type="EMBL" id="EJK47418.1"/>
    </source>
</evidence>
<dbReference type="Gene3D" id="3.90.1150.10">
    <property type="entry name" value="Aspartate Aminotransferase, domain 1"/>
    <property type="match status" value="1"/>
</dbReference>
<feature type="region of interest" description="Disordered" evidence="1">
    <location>
        <begin position="82"/>
        <end position="101"/>
    </location>
</feature>
<evidence type="ECO:0000256" key="1">
    <source>
        <dbReference type="SAM" id="MobiDB-lite"/>
    </source>
</evidence>
<sequence length="101" mass="11244">MEERLEERLNQRRDEGSLRQLIEPVSAKPGRDQSPSPASLSHLIDFASNDYLGLARCKRQHDNVESAYTRYRQGCEGSPILGATGSRLLSGDSQLARSLET</sequence>
<dbReference type="EMBL" id="AGNL01046978">
    <property type="protein sequence ID" value="EJK47418.1"/>
    <property type="molecule type" value="Genomic_DNA"/>
</dbReference>
<dbReference type="InterPro" id="IPR015422">
    <property type="entry name" value="PyrdxlP-dep_Trfase_small"/>
</dbReference>
<dbReference type="Gene3D" id="3.40.640.10">
    <property type="entry name" value="Type I PLP-dependent aspartate aminotransferase-like (Major domain)"/>
    <property type="match status" value="1"/>
</dbReference>
<proteinExistence type="predicted"/>
<gene>
    <name evidence="2" type="ORF">THAOC_33861</name>
</gene>